<dbReference type="Pfam" id="PF25019">
    <property type="entry name" value="LRR_R13L1-DRL21"/>
    <property type="match status" value="1"/>
</dbReference>
<evidence type="ECO:0000259" key="4">
    <source>
        <dbReference type="Pfam" id="PF25019"/>
    </source>
</evidence>
<dbReference type="AlphaFoldDB" id="A0A6A6NBQ4"/>
<name>A0A6A6NBQ4_HEVBR</name>
<evidence type="ECO:0000256" key="2">
    <source>
        <dbReference type="ARBA" id="ARBA00022821"/>
    </source>
</evidence>
<dbReference type="Gene3D" id="3.80.10.10">
    <property type="entry name" value="Ribonuclease Inhibitor"/>
    <property type="match status" value="1"/>
</dbReference>
<sequence>MRSKKKDSKQWEAILNSDMWALSSESILPALRLSYCHLASHLKPCFAYCAIFPRGYEFQKDDLVLQWMAEGLLHPPETNMDTEEIDDSCFQDLASRLFFQPSKTNEYCFTMHDLIHDLAKSVSGEFCKRLEASDSCKISKTMRYLSYRGAEYDVLEKIMGISEVQHLRSFAVLRTFVKDEIKLSLFSKLKRLRVLSLPSNNLELSDVIGNWKHLRYLNLSGTPIKRSPEIITTSYNLQILILHCCKDLAELPIHMARKKRWFTLKELGKLQHLRGELSIHNLQNVEDVHDAEEANLKVKRHLRRLKLRWEGDGDDSQRERNVLEKLEPHLNVEDLCIDGYNGTRLPDWLGDFSFSTLAILKLEECRYCSFLPPLGQLTSLKELWIIAFDRVQVVGLEFYGSSSTSNENPFRSLEILRFEDLAEWHEWIPCVGAFPRLQKLYIFNCPILTKALPNHLLSLTTLQIERCHQLVVSFPAAPSMCIYSLTSTLVT</sequence>
<comment type="caution">
    <text evidence="5">The sequence shown here is derived from an EMBL/GenBank/DDBJ whole genome shotgun (WGS) entry which is preliminary data.</text>
</comment>
<evidence type="ECO:0000259" key="3">
    <source>
        <dbReference type="Pfam" id="PF23559"/>
    </source>
</evidence>
<feature type="domain" description="Disease resistance protein winged helix" evidence="3">
    <location>
        <begin position="51"/>
        <end position="119"/>
    </location>
</feature>
<accession>A0A6A6NBQ4</accession>
<evidence type="ECO:0008006" key="7">
    <source>
        <dbReference type="Google" id="ProtNLM"/>
    </source>
</evidence>
<dbReference type="PANTHER" id="PTHR23155">
    <property type="entry name" value="DISEASE RESISTANCE PROTEIN RP"/>
    <property type="match status" value="1"/>
</dbReference>
<evidence type="ECO:0000313" key="6">
    <source>
        <dbReference type="Proteomes" id="UP000467840"/>
    </source>
</evidence>
<keyword evidence="1" id="KW-0677">Repeat</keyword>
<evidence type="ECO:0000256" key="1">
    <source>
        <dbReference type="ARBA" id="ARBA00022737"/>
    </source>
</evidence>
<dbReference type="FunFam" id="1.10.10.10:FF:000322">
    <property type="entry name" value="Probable disease resistance protein At1g63360"/>
    <property type="match status" value="1"/>
</dbReference>
<dbReference type="InterPro" id="IPR036388">
    <property type="entry name" value="WH-like_DNA-bd_sf"/>
</dbReference>
<dbReference type="EMBL" id="JAAGAX010000002">
    <property type="protein sequence ID" value="KAF2322325.1"/>
    <property type="molecule type" value="Genomic_DNA"/>
</dbReference>
<dbReference type="InterPro" id="IPR058922">
    <property type="entry name" value="WHD_DRP"/>
</dbReference>
<keyword evidence="2" id="KW-0611">Plant defense</keyword>
<dbReference type="InterPro" id="IPR056789">
    <property type="entry name" value="LRR_R13L1-DRL21"/>
</dbReference>
<reference evidence="5 6" key="1">
    <citation type="journal article" date="2020" name="Mol. Plant">
        <title>The Chromosome-Based Rubber Tree Genome Provides New Insights into Spurge Genome Evolution and Rubber Biosynthesis.</title>
        <authorList>
            <person name="Liu J."/>
            <person name="Shi C."/>
            <person name="Shi C.C."/>
            <person name="Li W."/>
            <person name="Zhang Q.J."/>
            <person name="Zhang Y."/>
            <person name="Li K."/>
            <person name="Lu H.F."/>
            <person name="Shi C."/>
            <person name="Zhu S.T."/>
            <person name="Xiao Z.Y."/>
            <person name="Nan H."/>
            <person name="Yue Y."/>
            <person name="Zhu X.G."/>
            <person name="Wu Y."/>
            <person name="Hong X.N."/>
            <person name="Fan G.Y."/>
            <person name="Tong Y."/>
            <person name="Zhang D."/>
            <person name="Mao C.L."/>
            <person name="Liu Y.L."/>
            <person name="Hao S.J."/>
            <person name="Liu W.Q."/>
            <person name="Lv M.Q."/>
            <person name="Zhang H.B."/>
            <person name="Liu Y."/>
            <person name="Hu-Tang G.R."/>
            <person name="Wang J.P."/>
            <person name="Wang J.H."/>
            <person name="Sun Y.H."/>
            <person name="Ni S.B."/>
            <person name="Chen W.B."/>
            <person name="Zhang X.C."/>
            <person name="Jiao Y.N."/>
            <person name="Eichler E.E."/>
            <person name="Li G.H."/>
            <person name="Liu X."/>
            <person name="Gao L.Z."/>
        </authorList>
    </citation>
    <scope>NUCLEOTIDE SEQUENCE [LARGE SCALE GENOMIC DNA]</scope>
    <source>
        <strain evidence="6">cv. GT1</strain>
        <tissue evidence="5">Leaf</tissue>
    </source>
</reference>
<organism evidence="5 6">
    <name type="scientific">Hevea brasiliensis</name>
    <name type="common">Para rubber tree</name>
    <name type="synonym">Siphonia brasiliensis</name>
    <dbReference type="NCBI Taxonomy" id="3981"/>
    <lineage>
        <taxon>Eukaryota</taxon>
        <taxon>Viridiplantae</taxon>
        <taxon>Streptophyta</taxon>
        <taxon>Embryophyta</taxon>
        <taxon>Tracheophyta</taxon>
        <taxon>Spermatophyta</taxon>
        <taxon>Magnoliopsida</taxon>
        <taxon>eudicotyledons</taxon>
        <taxon>Gunneridae</taxon>
        <taxon>Pentapetalae</taxon>
        <taxon>rosids</taxon>
        <taxon>fabids</taxon>
        <taxon>Malpighiales</taxon>
        <taxon>Euphorbiaceae</taxon>
        <taxon>Crotonoideae</taxon>
        <taxon>Micrandreae</taxon>
        <taxon>Hevea</taxon>
    </lineage>
</organism>
<dbReference type="PANTHER" id="PTHR23155:SF1071">
    <property type="entry name" value="DISEASE RESISTANCE RPP13-LIKE PROTEIN 1"/>
    <property type="match status" value="1"/>
</dbReference>
<dbReference type="InterPro" id="IPR044974">
    <property type="entry name" value="Disease_R_plants"/>
</dbReference>
<protein>
    <recommendedName>
        <fullName evidence="7">NB-ARC domain-containing protein</fullName>
    </recommendedName>
</protein>
<dbReference type="Pfam" id="PF23559">
    <property type="entry name" value="WHD_DRP"/>
    <property type="match status" value="1"/>
</dbReference>
<evidence type="ECO:0000313" key="5">
    <source>
        <dbReference type="EMBL" id="KAF2322325.1"/>
    </source>
</evidence>
<gene>
    <name evidence="5" type="ORF">GH714_011832</name>
</gene>
<dbReference type="Gene3D" id="1.10.10.10">
    <property type="entry name" value="Winged helix-like DNA-binding domain superfamily/Winged helix DNA-binding domain"/>
    <property type="match status" value="1"/>
</dbReference>
<proteinExistence type="predicted"/>
<dbReference type="InterPro" id="IPR032675">
    <property type="entry name" value="LRR_dom_sf"/>
</dbReference>
<dbReference type="Proteomes" id="UP000467840">
    <property type="component" value="Chromosome 11"/>
</dbReference>
<dbReference type="SUPFAM" id="SSF52058">
    <property type="entry name" value="L domain-like"/>
    <property type="match status" value="1"/>
</dbReference>
<feature type="domain" description="R13L1/DRL21-like LRR repeat region" evidence="4">
    <location>
        <begin position="264"/>
        <end position="386"/>
    </location>
</feature>
<keyword evidence="6" id="KW-1185">Reference proteome</keyword>
<dbReference type="GO" id="GO:0098542">
    <property type="term" value="P:defense response to other organism"/>
    <property type="evidence" value="ECO:0007669"/>
    <property type="project" value="TreeGrafter"/>
</dbReference>